<dbReference type="KEGG" id="ffu:CLAFUR5_09551"/>
<proteinExistence type="predicted"/>
<evidence type="ECO:0000256" key="1">
    <source>
        <dbReference type="SAM" id="MobiDB-lite"/>
    </source>
</evidence>
<sequence length="87" mass="9561">MGSMTSLGLTGNPFHSVVQQPKEHLFYESFLESVSNDIVQYLAMKQNDGSKGSTGTLPSTPPNTKRRSGGRPDGIDRKRSKRHSTQP</sequence>
<evidence type="ECO:0000313" key="3">
    <source>
        <dbReference type="Proteomes" id="UP000756132"/>
    </source>
</evidence>
<accession>A0A9Q8UT65</accession>
<reference evidence="2" key="2">
    <citation type="journal article" date="2022" name="Microb. Genom.">
        <title>A chromosome-scale genome assembly of the tomato pathogen Cladosporium fulvum reveals a compartmentalized genome architecture and the presence of a dispensable chromosome.</title>
        <authorList>
            <person name="Zaccaron A.Z."/>
            <person name="Chen L.H."/>
            <person name="Samaras A."/>
            <person name="Stergiopoulos I."/>
        </authorList>
    </citation>
    <scope>NUCLEOTIDE SEQUENCE</scope>
    <source>
        <strain evidence="2">Race5_Kim</strain>
    </source>
</reference>
<dbReference type="RefSeq" id="XP_047765884.1">
    <property type="nucleotide sequence ID" value="XM_047908699.1"/>
</dbReference>
<dbReference type="EMBL" id="CP090171">
    <property type="protein sequence ID" value="UJO21518.1"/>
    <property type="molecule type" value="Genomic_DNA"/>
</dbReference>
<keyword evidence="3" id="KW-1185">Reference proteome</keyword>
<name>A0A9Q8UT65_PASFU</name>
<feature type="compositionally biased region" description="Polar residues" evidence="1">
    <location>
        <begin position="47"/>
        <end position="58"/>
    </location>
</feature>
<organism evidence="2 3">
    <name type="scientific">Passalora fulva</name>
    <name type="common">Tomato leaf mold</name>
    <name type="synonym">Cladosporium fulvum</name>
    <dbReference type="NCBI Taxonomy" id="5499"/>
    <lineage>
        <taxon>Eukaryota</taxon>
        <taxon>Fungi</taxon>
        <taxon>Dikarya</taxon>
        <taxon>Ascomycota</taxon>
        <taxon>Pezizomycotina</taxon>
        <taxon>Dothideomycetes</taxon>
        <taxon>Dothideomycetidae</taxon>
        <taxon>Mycosphaerellales</taxon>
        <taxon>Mycosphaerellaceae</taxon>
        <taxon>Fulvia</taxon>
    </lineage>
</organism>
<reference evidence="2" key="1">
    <citation type="submission" date="2021-12" db="EMBL/GenBank/DDBJ databases">
        <authorList>
            <person name="Zaccaron A."/>
            <person name="Stergiopoulos I."/>
        </authorList>
    </citation>
    <scope>NUCLEOTIDE SEQUENCE</scope>
    <source>
        <strain evidence="2">Race5_Kim</strain>
    </source>
</reference>
<dbReference type="AlphaFoldDB" id="A0A9Q8UT65"/>
<protein>
    <submittedName>
        <fullName evidence="2">Uncharacterized protein</fullName>
    </submittedName>
</protein>
<dbReference type="Proteomes" id="UP000756132">
    <property type="component" value="Chromosome 9"/>
</dbReference>
<feature type="compositionally biased region" description="Basic residues" evidence="1">
    <location>
        <begin position="78"/>
        <end position="87"/>
    </location>
</feature>
<evidence type="ECO:0000313" key="2">
    <source>
        <dbReference type="EMBL" id="UJO21518.1"/>
    </source>
</evidence>
<feature type="region of interest" description="Disordered" evidence="1">
    <location>
        <begin position="45"/>
        <end position="87"/>
    </location>
</feature>
<gene>
    <name evidence="2" type="ORF">CLAFUR5_09551</name>
</gene>
<dbReference type="GeneID" id="71989429"/>